<dbReference type="AlphaFoldDB" id="A0A2H3NP29"/>
<reference evidence="2 3" key="1">
    <citation type="submission" date="2017-10" db="EMBL/GenBank/DDBJ databases">
        <title>Draft genome of Longimonas halophila.</title>
        <authorList>
            <person name="Goh K.M."/>
            <person name="Shamsir M.S."/>
            <person name="Lim S.W."/>
        </authorList>
    </citation>
    <scope>NUCLEOTIDE SEQUENCE [LARGE SCALE GENOMIC DNA]</scope>
    <source>
        <strain evidence="2 3">KCTC 42399</strain>
    </source>
</reference>
<comment type="caution">
    <text evidence="2">The sequence shown here is derived from an EMBL/GenBank/DDBJ whole genome shotgun (WGS) entry which is preliminary data.</text>
</comment>
<evidence type="ECO:0008006" key="4">
    <source>
        <dbReference type="Google" id="ProtNLM"/>
    </source>
</evidence>
<dbReference type="Proteomes" id="UP000221024">
    <property type="component" value="Unassembled WGS sequence"/>
</dbReference>
<evidence type="ECO:0000256" key="1">
    <source>
        <dbReference type="SAM" id="Phobius"/>
    </source>
</evidence>
<dbReference type="PANTHER" id="PTHR37804">
    <property type="entry name" value="CDAA REGULATORY PROTEIN CDAR"/>
    <property type="match status" value="1"/>
</dbReference>
<evidence type="ECO:0000313" key="2">
    <source>
        <dbReference type="EMBL" id="PEN06753.1"/>
    </source>
</evidence>
<dbReference type="EMBL" id="PDEP01000007">
    <property type="protein sequence ID" value="PEN06753.1"/>
    <property type="molecule type" value="Genomic_DNA"/>
</dbReference>
<accession>A0A2H3NP29</accession>
<gene>
    <name evidence="2" type="ORF">CRI93_08940</name>
</gene>
<keyword evidence="1" id="KW-0472">Membrane</keyword>
<evidence type="ECO:0000313" key="3">
    <source>
        <dbReference type="Proteomes" id="UP000221024"/>
    </source>
</evidence>
<protein>
    <recommendedName>
        <fullName evidence="4">YbbR-like domain-containing protein</fullName>
    </recommendedName>
</protein>
<feature type="transmembrane region" description="Helical" evidence="1">
    <location>
        <begin position="33"/>
        <end position="51"/>
    </location>
</feature>
<organism evidence="2 3">
    <name type="scientific">Longimonas halophila</name>
    <dbReference type="NCBI Taxonomy" id="1469170"/>
    <lineage>
        <taxon>Bacteria</taxon>
        <taxon>Pseudomonadati</taxon>
        <taxon>Rhodothermota</taxon>
        <taxon>Rhodothermia</taxon>
        <taxon>Rhodothermales</taxon>
        <taxon>Salisaetaceae</taxon>
        <taxon>Longimonas</taxon>
    </lineage>
</organism>
<dbReference type="PANTHER" id="PTHR37804:SF1">
    <property type="entry name" value="CDAA REGULATORY PROTEIN CDAR"/>
    <property type="match status" value="1"/>
</dbReference>
<proteinExistence type="predicted"/>
<keyword evidence="1" id="KW-1133">Transmembrane helix</keyword>
<dbReference type="Gene3D" id="2.170.120.40">
    <property type="entry name" value="YbbR-like domain"/>
    <property type="match status" value="1"/>
</dbReference>
<name>A0A2H3NP29_9BACT</name>
<sequence>MDSSDSTSSYPVFWERLKEIFELRQVPSTSDGTALSICILIALVLWAALTLQEVRTVTFDVPTELVNVPEDQALVSEPPDHVSVQVTGEVIQLLYLYANPPQAPIDASSSEVSIEDVLGLAGSNISIDAVTPRNVNVPLEARVERSVPVASRVDIDLEDGYELLAPPTLSPDSVRVSGAESIIGALDQWPTASRHLESFRDSVQIQVPLADTLNPLVSRSVDNVSFEAQAGRFAEETRELFVEVTGVPPGQNLVALDPPMVRVRYRVLFDEMFEARRADDFAAVVNYDQIRRDTTGRVEPRIHVPAGLTIRDPEPMPPQLRYFTLMSSESQ</sequence>
<keyword evidence="1" id="KW-0812">Transmembrane</keyword>
<keyword evidence="3" id="KW-1185">Reference proteome</keyword>
<dbReference type="InterPro" id="IPR053154">
    <property type="entry name" value="c-di-AMP_regulator"/>
</dbReference>